<dbReference type="PANTHER" id="PTHR11241:SF0">
    <property type="entry name" value="DEOXYURIDINE 5'-TRIPHOSPHATE NUCLEOTIDOHYDROLASE"/>
    <property type="match status" value="1"/>
</dbReference>
<dbReference type="CDD" id="cd07557">
    <property type="entry name" value="trimeric_dUTPase"/>
    <property type="match status" value="1"/>
</dbReference>
<evidence type="ECO:0000256" key="3">
    <source>
        <dbReference type="ARBA" id="ARBA00023080"/>
    </source>
</evidence>
<keyword evidence="5" id="KW-0479">Metal-binding</keyword>
<dbReference type="PANTHER" id="PTHR11241">
    <property type="entry name" value="DEOXYURIDINE 5'-TRIPHOSPHATE NUCLEOTIDOHYDROLASE"/>
    <property type="match status" value="1"/>
</dbReference>
<dbReference type="SUPFAM" id="SSF51283">
    <property type="entry name" value="dUTPase-like"/>
    <property type="match status" value="1"/>
</dbReference>
<comment type="similarity">
    <text evidence="1 5">Belongs to the dUTPase family.</text>
</comment>
<organism evidence="7 8">
    <name type="scientific">Azospirillum cavernae</name>
    <dbReference type="NCBI Taxonomy" id="2320860"/>
    <lineage>
        <taxon>Bacteria</taxon>
        <taxon>Pseudomonadati</taxon>
        <taxon>Pseudomonadota</taxon>
        <taxon>Alphaproteobacteria</taxon>
        <taxon>Rhodospirillales</taxon>
        <taxon>Azospirillaceae</taxon>
        <taxon>Azospirillum</taxon>
    </lineage>
</organism>
<name>A0A418VWK8_9PROT</name>
<feature type="binding site" evidence="5">
    <location>
        <begin position="73"/>
        <end position="75"/>
    </location>
    <ligand>
        <name>substrate</name>
    </ligand>
</feature>
<dbReference type="InterPro" id="IPR029054">
    <property type="entry name" value="dUTPase-like"/>
</dbReference>
<dbReference type="NCBIfam" id="TIGR00576">
    <property type="entry name" value="dut"/>
    <property type="match status" value="1"/>
</dbReference>
<evidence type="ECO:0000259" key="6">
    <source>
        <dbReference type="Pfam" id="PF00692"/>
    </source>
</evidence>
<feature type="domain" description="dUTPase-like" evidence="6">
    <location>
        <begin position="19"/>
        <end position="152"/>
    </location>
</feature>
<dbReference type="HAMAP" id="MF_00116">
    <property type="entry name" value="dUTPase_bact"/>
    <property type="match status" value="1"/>
</dbReference>
<dbReference type="GO" id="GO:0006226">
    <property type="term" value="P:dUMP biosynthetic process"/>
    <property type="evidence" value="ECO:0007669"/>
    <property type="project" value="UniProtKB-UniRule"/>
</dbReference>
<dbReference type="InterPro" id="IPR008181">
    <property type="entry name" value="dUTPase"/>
</dbReference>
<gene>
    <name evidence="5" type="primary">dut</name>
    <name evidence="7" type="ORF">D3877_15350</name>
</gene>
<comment type="catalytic activity">
    <reaction evidence="4 5">
        <text>dUTP + H2O = dUMP + diphosphate + H(+)</text>
        <dbReference type="Rhea" id="RHEA:10248"/>
        <dbReference type="ChEBI" id="CHEBI:15377"/>
        <dbReference type="ChEBI" id="CHEBI:15378"/>
        <dbReference type="ChEBI" id="CHEBI:33019"/>
        <dbReference type="ChEBI" id="CHEBI:61555"/>
        <dbReference type="ChEBI" id="CHEBI:246422"/>
        <dbReference type="EC" id="3.6.1.23"/>
    </reaction>
</comment>
<dbReference type="RefSeq" id="WP_119831614.1">
    <property type="nucleotide sequence ID" value="NZ_QYUL01000002.1"/>
</dbReference>
<dbReference type="EC" id="3.6.1.23" evidence="5"/>
<evidence type="ECO:0000256" key="4">
    <source>
        <dbReference type="ARBA" id="ARBA00047686"/>
    </source>
</evidence>
<accession>A0A418VWK8</accession>
<evidence type="ECO:0000256" key="1">
    <source>
        <dbReference type="ARBA" id="ARBA00006581"/>
    </source>
</evidence>
<protein>
    <recommendedName>
        <fullName evidence="5">Deoxyuridine 5'-triphosphate nucleotidohydrolase</fullName>
        <shortName evidence="5">dUTPase</shortName>
        <ecNumber evidence="5">3.6.1.23</ecNumber>
    </recommendedName>
    <alternativeName>
        <fullName evidence="5">dUTP pyrophosphatase</fullName>
    </alternativeName>
</protein>
<comment type="caution">
    <text evidence="5">Lacks conserved residue(s) required for the propagation of feature annotation.</text>
</comment>
<keyword evidence="2 5" id="KW-0378">Hydrolase</keyword>
<dbReference type="EMBL" id="QYUL01000002">
    <property type="protein sequence ID" value="RJF81523.1"/>
    <property type="molecule type" value="Genomic_DNA"/>
</dbReference>
<reference evidence="7 8" key="1">
    <citation type="submission" date="2018-09" db="EMBL/GenBank/DDBJ databases">
        <authorList>
            <person name="Zhu H."/>
        </authorList>
    </citation>
    <scope>NUCLEOTIDE SEQUENCE [LARGE SCALE GENOMIC DNA]</scope>
    <source>
        <strain evidence="7 8">K2W22B-5</strain>
    </source>
</reference>
<evidence type="ECO:0000313" key="7">
    <source>
        <dbReference type="EMBL" id="RJF81523.1"/>
    </source>
</evidence>
<evidence type="ECO:0000256" key="2">
    <source>
        <dbReference type="ARBA" id="ARBA00022801"/>
    </source>
</evidence>
<sequence length="154" mass="15778">MTADTPVIAFLRLPGNDDLPVPAYATAGAAGFDLRAAVPPGESLRLDPGQRLLVQTGFAVAVPPGWEMQIRPRSGLAVKNGVTVLNSPGTVDSDYRGPVGVCLVNLGHEAFAIAHGDRVAQGVIARAPQARLVEVATLDATERGVGGFGSTGIA</sequence>
<dbReference type="InterPro" id="IPR033704">
    <property type="entry name" value="dUTPase_trimeric"/>
</dbReference>
<comment type="cofactor">
    <cofactor evidence="5">
        <name>Mg(2+)</name>
        <dbReference type="ChEBI" id="CHEBI:18420"/>
    </cofactor>
</comment>
<dbReference type="GO" id="GO:0046081">
    <property type="term" value="P:dUTP catabolic process"/>
    <property type="evidence" value="ECO:0007669"/>
    <property type="project" value="InterPro"/>
</dbReference>
<dbReference type="GO" id="GO:0000287">
    <property type="term" value="F:magnesium ion binding"/>
    <property type="evidence" value="ECO:0007669"/>
    <property type="project" value="UniProtKB-UniRule"/>
</dbReference>
<dbReference type="Pfam" id="PF00692">
    <property type="entry name" value="dUTPase"/>
    <property type="match status" value="1"/>
</dbReference>
<evidence type="ECO:0000256" key="5">
    <source>
        <dbReference type="HAMAP-Rule" id="MF_00116"/>
    </source>
</evidence>
<dbReference type="GO" id="GO:0004170">
    <property type="term" value="F:dUTP diphosphatase activity"/>
    <property type="evidence" value="ECO:0007669"/>
    <property type="project" value="UniProtKB-UniRule"/>
</dbReference>
<dbReference type="InterPro" id="IPR036157">
    <property type="entry name" value="dUTPase-like_sf"/>
</dbReference>
<dbReference type="Proteomes" id="UP000283458">
    <property type="component" value="Unassembled WGS sequence"/>
</dbReference>
<feature type="binding site" evidence="5">
    <location>
        <position position="86"/>
    </location>
    <ligand>
        <name>substrate</name>
    </ligand>
</feature>
<dbReference type="OrthoDB" id="9809956at2"/>
<comment type="function">
    <text evidence="5">This enzyme is involved in nucleotide metabolism: it produces dUMP, the immediate precursor of thymidine nucleotides and it decreases the intracellular concentration of dUTP so that uracil cannot be incorporated into DNA.</text>
</comment>
<dbReference type="Gene3D" id="2.70.40.10">
    <property type="match status" value="1"/>
</dbReference>
<comment type="pathway">
    <text evidence="5">Pyrimidine metabolism; dUMP biosynthesis; dUMP from dCTP (dUTP route): step 2/2.</text>
</comment>
<keyword evidence="3 5" id="KW-0546">Nucleotide metabolism</keyword>
<feature type="binding site" evidence="5">
    <location>
        <begin position="90"/>
        <end position="92"/>
    </location>
    <ligand>
        <name>substrate</name>
    </ligand>
</feature>
<keyword evidence="8" id="KW-1185">Reference proteome</keyword>
<dbReference type="UniPathway" id="UPA00610">
    <property type="reaction ID" value="UER00666"/>
</dbReference>
<keyword evidence="5" id="KW-0460">Magnesium</keyword>
<comment type="caution">
    <text evidence="7">The sequence shown here is derived from an EMBL/GenBank/DDBJ whole genome shotgun (WGS) entry which is preliminary data.</text>
</comment>
<dbReference type="NCBIfam" id="NF001862">
    <property type="entry name" value="PRK00601.1"/>
    <property type="match status" value="1"/>
</dbReference>
<proteinExistence type="inferred from homology"/>
<dbReference type="AlphaFoldDB" id="A0A418VWK8"/>
<evidence type="ECO:0000313" key="8">
    <source>
        <dbReference type="Proteomes" id="UP000283458"/>
    </source>
</evidence>